<accession>A0A645I731</accession>
<reference evidence="1" key="1">
    <citation type="submission" date="2019-08" db="EMBL/GenBank/DDBJ databases">
        <authorList>
            <person name="Kucharzyk K."/>
            <person name="Murdoch R.W."/>
            <person name="Higgins S."/>
            <person name="Loffler F."/>
        </authorList>
    </citation>
    <scope>NUCLEOTIDE SEQUENCE</scope>
</reference>
<organism evidence="1">
    <name type="scientific">bioreactor metagenome</name>
    <dbReference type="NCBI Taxonomy" id="1076179"/>
    <lineage>
        <taxon>unclassified sequences</taxon>
        <taxon>metagenomes</taxon>
        <taxon>ecological metagenomes</taxon>
    </lineage>
</organism>
<dbReference type="AlphaFoldDB" id="A0A645I731"/>
<gene>
    <name evidence="1" type="ORF">SDC9_194183</name>
</gene>
<protein>
    <submittedName>
        <fullName evidence="1">Uncharacterized protein</fullName>
    </submittedName>
</protein>
<comment type="caution">
    <text evidence="1">The sequence shown here is derived from an EMBL/GenBank/DDBJ whole genome shotgun (WGS) entry which is preliminary data.</text>
</comment>
<evidence type="ECO:0000313" key="1">
    <source>
        <dbReference type="EMBL" id="MPN46592.1"/>
    </source>
</evidence>
<proteinExistence type="predicted"/>
<name>A0A645I731_9ZZZZ</name>
<sequence length="93" mass="10449">MVAFIKYQQQVFRLRQNGFAFHRRHHQRMISHHHFSFLNLPTGDKKRALTVVVTVAIQTASFIGAQTLPESVVNGDIGVIAQPVPLVAVEIAF</sequence>
<dbReference type="EMBL" id="VSSQ01107379">
    <property type="protein sequence ID" value="MPN46592.1"/>
    <property type="molecule type" value="Genomic_DNA"/>
</dbReference>